<name>A0ACB7ZUL1_9AGAM</name>
<gene>
    <name evidence="1" type="ORF">BJ138DRAFT_1106734</name>
</gene>
<proteinExistence type="predicted"/>
<dbReference type="Proteomes" id="UP000790377">
    <property type="component" value="Unassembled WGS sequence"/>
</dbReference>
<accession>A0ACB7ZUL1</accession>
<evidence type="ECO:0000313" key="2">
    <source>
        <dbReference type="Proteomes" id="UP000790377"/>
    </source>
</evidence>
<protein>
    <submittedName>
        <fullName evidence="1">Uncharacterized protein</fullName>
    </submittedName>
</protein>
<organism evidence="1 2">
    <name type="scientific">Hygrophoropsis aurantiaca</name>
    <dbReference type="NCBI Taxonomy" id="72124"/>
    <lineage>
        <taxon>Eukaryota</taxon>
        <taxon>Fungi</taxon>
        <taxon>Dikarya</taxon>
        <taxon>Basidiomycota</taxon>
        <taxon>Agaricomycotina</taxon>
        <taxon>Agaricomycetes</taxon>
        <taxon>Agaricomycetidae</taxon>
        <taxon>Boletales</taxon>
        <taxon>Coniophorineae</taxon>
        <taxon>Hygrophoropsidaceae</taxon>
        <taxon>Hygrophoropsis</taxon>
    </lineage>
</organism>
<keyword evidence="2" id="KW-1185">Reference proteome</keyword>
<evidence type="ECO:0000313" key="1">
    <source>
        <dbReference type="EMBL" id="KAH7904542.1"/>
    </source>
</evidence>
<dbReference type="EMBL" id="MU268438">
    <property type="protein sequence ID" value="KAH7904542.1"/>
    <property type="molecule type" value="Genomic_DNA"/>
</dbReference>
<comment type="caution">
    <text evidence="1">The sequence shown here is derived from an EMBL/GenBank/DDBJ whole genome shotgun (WGS) entry which is preliminary data.</text>
</comment>
<reference evidence="1" key="1">
    <citation type="journal article" date="2021" name="New Phytol.">
        <title>Evolutionary innovations through gain and loss of genes in the ectomycorrhizal Boletales.</title>
        <authorList>
            <person name="Wu G."/>
            <person name="Miyauchi S."/>
            <person name="Morin E."/>
            <person name="Kuo A."/>
            <person name="Drula E."/>
            <person name="Varga T."/>
            <person name="Kohler A."/>
            <person name="Feng B."/>
            <person name="Cao Y."/>
            <person name="Lipzen A."/>
            <person name="Daum C."/>
            <person name="Hundley H."/>
            <person name="Pangilinan J."/>
            <person name="Johnson J."/>
            <person name="Barry K."/>
            <person name="LaButti K."/>
            <person name="Ng V."/>
            <person name="Ahrendt S."/>
            <person name="Min B."/>
            <person name="Choi I.G."/>
            <person name="Park H."/>
            <person name="Plett J.M."/>
            <person name="Magnuson J."/>
            <person name="Spatafora J.W."/>
            <person name="Nagy L.G."/>
            <person name="Henrissat B."/>
            <person name="Grigoriev I.V."/>
            <person name="Yang Z.L."/>
            <person name="Xu J."/>
            <person name="Martin F.M."/>
        </authorList>
    </citation>
    <scope>NUCLEOTIDE SEQUENCE</scope>
    <source>
        <strain evidence="1">ATCC 28755</strain>
    </source>
</reference>
<sequence>MEAHYWVTLNSPTPLNRDQPKYWTQSTLRTETGEYREYDWGLHPSMYDASKPGDEYIPLPNSCVMGTQYEWVWKGRSDCSQWMHPSPGGCKLRSDVVADIRATYALARRLLAEVEQVYEISRSKRSYLPEPRWLQNEFQVANFLRPQLWDIQRDILKALGYVSRLLLTDKDRWQSRKWSSEFVDEVLDARFIECPKCGVVINVLFEDVATLEHWLQHRVPVHYMWDPQVQGPWSPQSWLAKSCTPGVDPFLVNEPMNPPAQNFEIETWTTSWTQAGEVDVPKGKPHGKAKLRTFVQHEGQIREVLSKLKGRRLMGEFGGKRYQHPDGDIAVVDGSYEPDENEEFLAKPRPSSYLTKWLRAEELPDSTMESVRSWEEDEPQLTASGWLRRCDADEDEGPTQHEDSALSTSPALPTTPKIYDNGEGGMDADQSVSATTNVQAIISVITIFGDPKQIIRDGIRTRRRLAGDTSRSPDDEYVTRSSRRRGSSRSPRREGVERTRRPRSPVLLYCDVTVPSTSNAVSGSSASLHKPPPATETVMSPVVPSLLHRLGEVPTEVCSTDWPTRIRQRFSEALEPFALSELMELKGFSRPAVMTCATQGRLELGTRSAIHVHVWLEESQVPNLEEIMKECLARGMQFSMWTPVARLPNFVPSGSSRSRDAPPYLHSVDKDISTRRPTIVKFLARTSQMVILIYNDIALWRGELKKAAVIVIPPAYRRYLCPPSTVVGQAECHDYSKAGAEQLIKKARFLRGPIDEDGIYAQMSLGNTFLTKPWLSPLQRSDVFLTVSRPNGGAEFPSFTANVYRPLWVKFIKLLKKLSEDEIHADLLESLCCEIVREGHVSGCTNNVDNDLNIDGDSEFEVVLGQWPH</sequence>